<proteinExistence type="predicted"/>
<reference evidence="2" key="1">
    <citation type="submission" date="2022-07" db="EMBL/GenBank/DDBJ databases">
        <authorList>
            <person name="Macas J."/>
            <person name="Novak P."/>
            <person name="Neumann P."/>
        </authorList>
    </citation>
    <scope>NUCLEOTIDE SEQUENCE</scope>
</reference>
<evidence type="ECO:0000313" key="3">
    <source>
        <dbReference type="Proteomes" id="UP001152523"/>
    </source>
</evidence>
<organism evidence="2 3">
    <name type="scientific">Cuscuta epithymum</name>
    <dbReference type="NCBI Taxonomy" id="186058"/>
    <lineage>
        <taxon>Eukaryota</taxon>
        <taxon>Viridiplantae</taxon>
        <taxon>Streptophyta</taxon>
        <taxon>Embryophyta</taxon>
        <taxon>Tracheophyta</taxon>
        <taxon>Spermatophyta</taxon>
        <taxon>Magnoliopsida</taxon>
        <taxon>eudicotyledons</taxon>
        <taxon>Gunneridae</taxon>
        <taxon>Pentapetalae</taxon>
        <taxon>asterids</taxon>
        <taxon>lamiids</taxon>
        <taxon>Solanales</taxon>
        <taxon>Convolvulaceae</taxon>
        <taxon>Cuscuteae</taxon>
        <taxon>Cuscuta</taxon>
        <taxon>Cuscuta subgen. Cuscuta</taxon>
    </lineage>
</organism>
<protein>
    <submittedName>
        <fullName evidence="2">Uncharacterized protein</fullName>
    </submittedName>
</protein>
<dbReference type="EMBL" id="CAMAPF010001023">
    <property type="protein sequence ID" value="CAH9140583.1"/>
    <property type="molecule type" value="Genomic_DNA"/>
</dbReference>
<evidence type="ECO:0000256" key="1">
    <source>
        <dbReference type="SAM" id="MobiDB-lite"/>
    </source>
</evidence>
<comment type="caution">
    <text evidence="2">The sequence shown here is derived from an EMBL/GenBank/DDBJ whole genome shotgun (WGS) entry which is preliminary data.</text>
</comment>
<feature type="compositionally biased region" description="Low complexity" evidence="1">
    <location>
        <begin position="228"/>
        <end position="243"/>
    </location>
</feature>
<accession>A0AAV0FYD4</accession>
<dbReference type="PANTHER" id="PTHR38936:SF1">
    <property type="entry name" value="DUF641 DOMAIN-CONTAINING PROTEIN"/>
    <property type="match status" value="1"/>
</dbReference>
<gene>
    <name evidence="2" type="ORF">CEPIT_LOCUS38469</name>
</gene>
<dbReference type="AlphaFoldDB" id="A0AAV0FYD4"/>
<keyword evidence="3" id="KW-1185">Reference proteome</keyword>
<sequence length="258" mass="28619">MGKKSKGVKKALRLKADEFNHNKALNLSIPTLKTIKFKNTNESNVRRSGRLQMHTSPVVAKPVVEEIDLTDKNTVEEMNTVNEEHASIDQLMDEIDKGDGIPDEEINANPTEELISTKEKFEFLYKTAKEFENSKTFKRPSSSETTYGDLNYRSLYIASQQKIEVLTEENSKLAKKLEFALGKIEAYEKMNGIVGKPKDMMLLTNLSQIMAAAASPILALKTPGENCGSDGQPSSKPSPQPKAGQKHAPSCSKRKKSS</sequence>
<evidence type="ECO:0000313" key="2">
    <source>
        <dbReference type="EMBL" id="CAH9140583.1"/>
    </source>
</evidence>
<name>A0AAV0FYD4_9ASTE</name>
<dbReference type="PANTHER" id="PTHR38936">
    <property type="entry name" value="TITIN-LIKE ISOFORM X2"/>
    <property type="match status" value="1"/>
</dbReference>
<feature type="region of interest" description="Disordered" evidence="1">
    <location>
        <begin position="221"/>
        <end position="258"/>
    </location>
</feature>
<dbReference type="Proteomes" id="UP001152523">
    <property type="component" value="Unassembled WGS sequence"/>
</dbReference>